<dbReference type="Pfam" id="PF13589">
    <property type="entry name" value="HATPase_c_3"/>
    <property type="match status" value="1"/>
</dbReference>
<proteinExistence type="predicted"/>
<dbReference type="GO" id="GO:0046872">
    <property type="term" value="F:metal ion binding"/>
    <property type="evidence" value="ECO:0007669"/>
    <property type="project" value="UniProtKB-KW"/>
</dbReference>
<evidence type="ECO:0000256" key="2">
    <source>
        <dbReference type="ARBA" id="ARBA00022723"/>
    </source>
</evidence>
<accession>A0A2G5SPZ1</accession>
<evidence type="ECO:0000313" key="6">
    <source>
        <dbReference type="EMBL" id="PIC17140.1"/>
    </source>
</evidence>
<feature type="compositionally biased region" description="Low complexity" evidence="5">
    <location>
        <begin position="661"/>
        <end position="675"/>
    </location>
</feature>
<keyword evidence="4" id="KW-0539">Nucleus</keyword>
<keyword evidence="7" id="KW-1185">Reference proteome</keyword>
<comment type="subcellular location">
    <subcellularLocation>
        <location evidence="1">Nucleus</location>
    </subcellularLocation>
</comment>
<gene>
    <name evidence="6" type="primary">Cnig_chr_X.g23484</name>
    <name evidence="6" type="ORF">B9Z55_023484</name>
</gene>
<sequence>MADITLLRKMSVTVQYLKSNSAVHSNPFSAITEFTDNASDAGANNCYIDVVDTEWAEELHVMDDGIGMSREDMLNVIMFGRTQKGPECIGKWGNGLKTAGCYLGQDTLVLSKKDGVHTALFLSHSFLKKEGSEQIYVPIPSMYASGDRCCPREDDRKRWNYENEVIDQHAGLTVPLWDMFDRIPDDHGTLLIIKKLRRAGQGGALMLNFNDDKADIKMGDEQMKSRLCSLRKHLSVLYRKPKMRIHLRGKIVEPKIFLSKWVARCTSQLEALNKEELQKFNERLNQDQKNIKEDIDDRKKYIDGLDGKTELTDSYKKEMTRETEAVIRRRLAEKKLLEKRSKEVNKRNRVELVYGIEINNRQFDDGIHLYVNNRLIHYAYKSPFFKRIPNSIGISVFCELDYAMFPTSQTHQNFKSPKDFDNLIKKIDLNLAHYYLYATKNWIPWHLEKEWKLGNVRKMDKEILWDKFWKVYGYNSSKSNCVKKADSEERKEIIEKECAIWKYCFKHFLTSSTVTEIVWLNVKNIHKFRNIFISVECLKWKRIAVGMEYSEDVPFTCSKILGHRCGLHFEFADSFHVADLPKIVQDPMAQIRNRRPVVPEVVDLVSEEDDEEQEETEEEEEEEEEEDSDQPTTSARGAPRSQKRKISNQKSKNDSQKKAKSANSKPSASFSSAMSRKIRQNPAAFARPAALRTGKKKFRNSEIQKFRNSEVVVNNINFQSSSNAAKPSMTLIQLNEILEALGEAPFDPKNPKEIDNVCARIKAADEADKNLEKNIEKVFEHLEDNEEHQLDLDHPGTVDERFANIAEQLNFQSPSSSPPAL</sequence>
<dbReference type="GO" id="GO:0005634">
    <property type="term" value="C:nucleus"/>
    <property type="evidence" value="ECO:0007669"/>
    <property type="project" value="UniProtKB-SubCell"/>
</dbReference>
<feature type="region of interest" description="Disordered" evidence="5">
    <location>
        <begin position="602"/>
        <end position="692"/>
    </location>
</feature>
<evidence type="ECO:0000256" key="5">
    <source>
        <dbReference type="SAM" id="MobiDB-lite"/>
    </source>
</evidence>
<dbReference type="PANTHER" id="PTHR23337:SF3">
    <property type="entry name" value="MORC FAMILY CW-TYPE ZINC FINGER 2"/>
    <property type="match status" value="1"/>
</dbReference>
<dbReference type="Proteomes" id="UP000230233">
    <property type="component" value="Chromosome X"/>
</dbReference>
<protein>
    <recommendedName>
        <fullName evidence="8">Morc S5 domain-containing protein</fullName>
    </recommendedName>
</protein>
<dbReference type="OrthoDB" id="1885370at2759"/>
<dbReference type="AlphaFoldDB" id="A0A2G5SPZ1"/>
<evidence type="ECO:0000256" key="4">
    <source>
        <dbReference type="ARBA" id="ARBA00023242"/>
    </source>
</evidence>
<evidence type="ECO:0000256" key="1">
    <source>
        <dbReference type="ARBA" id="ARBA00004123"/>
    </source>
</evidence>
<keyword evidence="3" id="KW-0175">Coiled coil</keyword>
<dbReference type="InterPro" id="IPR036890">
    <property type="entry name" value="HATPase_C_sf"/>
</dbReference>
<feature type="compositionally biased region" description="Acidic residues" evidence="5">
    <location>
        <begin position="605"/>
        <end position="629"/>
    </location>
</feature>
<evidence type="ECO:0008006" key="8">
    <source>
        <dbReference type="Google" id="ProtNLM"/>
    </source>
</evidence>
<keyword evidence="2" id="KW-0479">Metal-binding</keyword>
<reference evidence="7" key="1">
    <citation type="submission" date="2017-10" db="EMBL/GenBank/DDBJ databases">
        <title>Rapid genome shrinkage in a self-fertile nematode reveals novel sperm competition proteins.</title>
        <authorList>
            <person name="Yin D."/>
            <person name="Schwarz E.M."/>
            <person name="Thomas C.G."/>
            <person name="Felde R.L."/>
            <person name="Korf I.F."/>
            <person name="Cutter A.D."/>
            <person name="Schartner C.M."/>
            <person name="Ralston E.J."/>
            <person name="Meyer B.J."/>
            <person name="Haag E.S."/>
        </authorList>
    </citation>
    <scope>NUCLEOTIDE SEQUENCE [LARGE SCALE GENOMIC DNA]</scope>
    <source>
        <strain evidence="7">JU1422</strain>
    </source>
</reference>
<dbReference type="SUPFAM" id="SSF55874">
    <property type="entry name" value="ATPase domain of HSP90 chaperone/DNA topoisomerase II/histidine kinase"/>
    <property type="match status" value="1"/>
</dbReference>
<dbReference type="EMBL" id="PDUG01000006">
    <property type="protein sequence ID" value="PIC17140.1"/>
    <property type="molecule type" value="Genomic_DNA"/>
</dbReference>
<dbReference type="PANTHER" id="PTHR23337">
    <property type="entry name" value="ZINC FINGER CW-TYPE COILED-COIL DOMAIN PROTEIN 1"/>
    <property type="match status" value="1"/>
</dbReference>
<name>A0A2G5SPZ1_9PELO</name>
<evidence type="ECO:0000256" key="3">
    <source>
        <dbReference type="ARBA" id="ARBA00023054"/>
    </source>
</evidence>
<dbReference type="FunFam" id="3.30.565.10:FF:000311">
    <property type="entry name" value="Protein CBG23571"/>
    <property type="match status" value="1"/>
</dbReference>
<dbReference type="STRING" id="1611254.A0A2G5SPZ1"/>
<evidence type="ECO:0000313" key="7">
    <source>
        <dbReference type="Proteomes" id="UP000230233"/>
    </source>
</evidence>
<comment type="caution">
    <text evidence="6">The sequence shown here is derived from an EMBL/GenBank/DDBJ whole genome shotgun (WGS) entry which is preliminary data.</text>
</comment>
<organism evidence="6 7">
    <name type="scientific">Caenorhabditis nigoni</name>
    <dbReference type="NCBI Taxonomy" id="1611254"/>
    <lineage>
        <taxon>Eukaryota</taxon>
        <taxon>Metazoa</taxon>
        <taxon>Ecdysozoa</taxon>
        <taxon>Nematoda</taxon>
        <taxon>Chromadorea</taxon>
        <taxon>Rhabditida</taxon>
        <taxon>Rhabditina</taxon>
        <taxon>Rhabditomorpha</taxon>
        <taxon>Rhabditoidea</taxon>
        <taxon>Rhabditidae</taxon>
        <taxon>Peloderinae</taxon>
        <taxon>Caenorhabditis</taxon>
    </lineage>
</organism>
<dbReference type="Gene3D" id="3.30.565.10">
    <property type="entry name" value="Histidine kinase-like ATPase, C-terminal domain"/>
    <property type="match status" value="1"/>
</dbReference>